<feature type="compositionally biased region" description="Low complexity" evidence="1">
    <location>
        <begin position="910"/>
        <end position="921"/>
    </location>
</feature>
<feature type="compositionally biased region" description="Polar residues" evidence="1">
    <location>
        <begin position="420"/>
        <end position="429"/>
    </location>
</feature>
<dbReference type="GO" id="GO:0031578">
    <property type="term" value="P:mitotic spindle orientation checkpoint signaling"/>
    <property type="evidence" value="ECO:0007669"/>
    <property type="project" value="TreeGrafter"/>
</dbReference>
<evidence type="ECO:0000256" key="1">
    <source>
        <dbReference type="SAM" id="MobiDB-lite"/>
    </source>
</evidence>
<feature type="region of interest" description="Disordered" evidence="1">
    <location>
        <begin position="847"/>
        <end position="927"/>
    </location>
</feature>
<protein>
    <recommendedName>
        <fullName evidence="5">Karyogamy protein</fullName>
    </recommendedName>
</protein>
<dbReference type="OrthoDB" id="5559380at2759"/>
<dbReference type="InterPro" id="IPR013889">
    <property type="entry name" value="Karyogamy_KAR9"/>
</dbReference>
<feature type="compositionally biased region" description="Polar residues" evidence="1">
    <location>
        <begin position="854"/>
        <end position="874"/>
    </location>
</feature>
<feature type="region of interest" description="Disordered" evidence="1">
    <location>
        <begin position="810"/>
        <end position="833"/>
    </location>
</feature>
<dbReference type="GeneID" id="59283378"/>
<dbReference type="RefSeq" id="XP_037169363.1">
    <property type="nucleotide sequence ID" value="XM_037303641.1"/>
</dbReference>
<dbReference type="GO" id="GO:0051293">
    <property type="term" value="P:establishment of spindle localization"/>
    <property type="evidence" value="ECO:0007669"/>
    <property type="project" value="TreeGrafter"/>
</dbReference>
<feature type="compositionally biased region" description="Basic and acidic residues" evidence="1">
    <location>
        <begin position="876"/>
        <end position="893"/>
    </location>
</feature>
<keyword evidence="2" id="KW-1133">Transmembrane helix</keyword>
<feature type="compositionally biased region" description="Polar residues" evidence="1">
    <location>
        <begin position="687"/>
        <end position="705"/>
    </location>
</feature>
<dbReference type="AlphaFoldDB" id="A0A8H6G3W0"/>
<dbReference type="Proteomes" id="UP000578531">
    <property type="component" value="Unassembled WGS sequence"/>
</dbReference>
<comment type="caution">
    <text evidence="3">The sequence shown here is derived from an EMBL/GenBank/DDBJ whole genome shotgun (WGS) entry which is preliminary data.</text>
</comment>
<feature type="region of interest" description="Disordered" evidence="1">
    <location>
        <begin position="645"/>
        <end position="798"/>
    </location>
</feature>
<feature type="compositionally biased region" description="Polar residues" evidence="1">
    <location>
        <begin position="651"/>
        <end position="665"/>
    </location>
</feature>
<organism evidence="3 4">
    <name type="scientific">Letharia columbiana</name>
    <dbReference type="NCBI Taxonomy" id="112416"/>
    <lineage>
        <taxon>Eukaryota</taxon>
        <taxon>Fungi</taxon>
        <taxon>Dikarya</taxon>
        <taxon>Ascomycota</taxon>
        <taxon>Pezizomycotina</taxon>
        <taxon>Lecanoromycetes</taxon>
        <taxon>OSLEUM clade</taxon>
        <taxon>Lecanoromycetidae</taxon>
        <taxon>Lecanorales</taxon>
        <taxon>Lecanorineae</taxon>
        <taxon>Parmeliaceae</taxon>
        <taxon>Letharia</taxon>
    </lineage>
</organism>
<name>A0A8H6G3W0_9LECA</name>
<feature type="transmembrane region" description="Helical" evidence="2">
    <location>
        <begin position="966"/>
        <end position="986"/>
    </location>
</feature>
<evidence type="ECO:0000313" key="4">
    <source>
        <dbReference type="Proteomes" id="UP000578531"/>
    </source>
</evidence>
<keyword evidence="2" id="KW-0812">Transmembrane</keyword>
<dbReference type="GO" id="GO:0043332">
    <property type="term" value="C:mating projection tip"/>
    <property type="evidence" value="ECO:0007669"/>
    <property type="project" value="TreeGrafter"/>
</dbReference>
<dbReference type="Pfam" id="PF08580">
    <property type="entry name" value="KAR9"/>
    <property type="match status" value="1"/>
</dbReference>
<dbReference type="PANTHER" id="PTHR37271">
    <property type="entry name" value="KARYOGAMY PROTEIN KAR9"/>
    <property type="match status" value="1"/>
</dbReference>
<dbReference type="GO" id="GO:0005938">
    <property type="term" value="C:cell cortex"/>
    <property type="evidence" value="ECO:0007669"/>
    <property type="project" value="TreeGrafter"/>
</dbReference>
<dbReference type="PANTHER" id="PTHR37271:SF1">
    <property type="entry name" value="KARYOGAMY PROTEIN KAR9"/>
    <property type="match status" value="1"/>
</dbReference>
<feature type="region of interest" description="Disordered" evidence="1">
    <location>
        <begin position="418"/>
        <end position="440"/>
    </location>
</feature>
<dbReference type="GO" id="GO:0005816">
    <property type="term" value="C:spindle pole body"/>
    <property type="evidence" value="ECO:0007669"/>
    <property type="project" value="TreeGrafter"/>
</dbReference>
<accession>A0A8H6G3W0</accession>
<keyword evidence="2" id="KW-0472">Membrane</keyword>
<sequence length="1002" mass="109305">MAIQMHGNPNAADETCLDTEVQVTYIAFALLCLQSDEKLLRPLKRVKSGFNTAPAATYTSREPRSLFSPTAHFPLAFENFMHYAQGQAPATSSEIKAVPGRLNTNLDLPTLSPPTPPAREAPAHNVPALMLMKRGAKGRNGSTTTFKSGAQKPDDILPVSSSEDDEPVASSGGISSQQMLVSPVDAESYFNSLNSIRSSRANSVYSLSRISLTSQLSQLTSLALPNATSLSSSISCIPTAPIAATTLSSAADQIRRWLQKATEVLSGLDAEDDVEWAAAGGREGLGEVQTAIEKFESLIGVYVTAIEDLQDRDDISDIPKEQLPAVVDQMERILEGWESVRRSLKGIKRQVELAMEWEELWNIVLGDIGLEVENLSRLVFEMEEARHKALLADPSESIGALDMQELDTIVEEGERETTSHRISLSNALPPSSPMESPGTGMAPEDDRLLALFARMQPLRASLDFLPMTLSNFHAKAQPVLPTACQELESRRISLEKKWKILEHDAQRLRQELGEDRWVLLFRNAGRQAQKLCESIERAITKLQEAIDVGAQHSNPPLLAKKVEAYEAKKIHYGPAIEKVLEIIDKGVTDRFTVNGEVLRLQSDTKARWQSTNSEMKNMNLALDDLTINKNQQLRDSISSIMSMDRSLDRSANGSAVDTPGSSPASSVVMGPTSGNKRDESPGMNGLSRRSSIVFNGNTRLNSARRNFTMPPGSPGSIQLPRKTPMSRSFTSDGRSSSRGASPSPYAKQASATPTPTTTPGCWSQRPSVPQVDNKPRWNSSPNVDHFEFGQKPRPVPYSTLSLSRRSSMAFRSPSSAGSHLNSPGLALPSPLGRSSPVPALVTATMSHRPRIASGAQSSIGTRQTSWSSPANSTDWVKFKDKTPPSTASKKESIRLGLTPSSPPDVPTGDSPSVRPRPQRPSTALASSRRVIDCEDLRRCLPGSSSLNPPSASHWLMHLPIEKCRTMLWLVFILAIAVLFFAIWVAFRVGPQTRDVDEGSEME</sequence>
<proteinExistence type="predicted"/>
<dbReference type="GO" id="GO:0030473">
    <property type="term" value="P:nuclear migration along microtubule"/>
    <property type="evidence" value="ECO:0007669"/>
    <property type="project" value="TreeGrafter"/>
</dbReference>
<reference evidence="3 4" key="1">
    <citation type="journal article" date="2020" name="Genomics">
        <title>Complete, high-quality genomes from long-read metagenomic sequencing of two wolf lichen thalli reveals enigmatic genome architecture.</title>
        <authorList>
            <person name="McKenzie S.K."/>
            <person name="Walston R.F."/>
            <person name="Allen J.L."/>
        </authorList>
    </citation>
    <scope>NUCLEOTIDE SEQUENCE [LARGE SCALE GENOMIC DNA]</scope>
    <source>
        <strain evidence="3">WasteWater2</strain>
    </source>
</reference>
<feature type="region of interest" description="Disordered" evidence="1">
    <location>
        <begin position="135"/>
        <end position="176"/>
    </location>
</feature>
<feature type="compositionally biased region" description="Low complexity" evidence="1">
    <location>
        <begin position="726"/>
        <end position="744"/>
    </location>
</feature>
<evidence type="ECO:0008006" key="5">
    <source>
        <dbReference type="Google" id="ProtNLM"/>
    </source>
</evidence>
<evidence type="ECO:0000256" key="2">
    <source>
        <dbReference type="SAM" id="Phobius"/>
    </source>
</evidence>
<feature type="compositionally biased region" description="Polar residues" evidence="1">
    <location>
        <begin position="812"/>
        <end position="821"/>
    </location>
</feature>
<dbReference type="EMBL" id="JACCJC010000004">
    <property type="protein sequence ID" value="KAF6240094.1"/>
    <property type="molecule type" value="Genomic_DNA"/>
</dbReference>
<evidence type="ECO:0000313" key="3">
    <source>
        <dbReference type="EMBL" id="KAF6240094.1"/>
    </source>
</evidence>
<keyword evidence="4" id="KW-1185">Reference proteome</keyword>
<gene>
    <name evidence="3" type="ORF">HO173_001704</name>
</gene>